<sequence>MRHHTLFFLFLLATTSIPTLTRAAPINYVAARGAQPALYSRDLSRSAASPRALDNPSTDILDRDESDSDVLEARTGDGQEPAAAAAQDKMEELDPELFPRKSTRGWQFRL</sequence>
<feature type="signal peptide" evidence="2">
    <location>
        <begin position="1"/>
        <end position="23"/>
    </location>
</feature>
<feature type="region of interest" description="Disordered" evidence="1">
    <location>
        <begin position="45"/>
        <end position="110"/>
    </location>
</feature>
<keyword evidence="4" id="KW-1185">Reference proteome</keyword>
<name>M5G9E0_DACPD</name>
<protein>
    <submittedName>
        <fullName evidence="3">Uncharacterized protein</fullName>
    </submittedName>
</protein>
<keyword evidence="2" id="KW-0732">Signal</keyword>
<dbReference type="RefSeq" id="XP_040627305.1">
    <property type="nucleotide sequence ID" value="XM_040768820.1"/>
</dbReference>
<proteinExistence type="predicted"/>
<dbReference type="GeneID" id="63683882"/>
<organism evidence="3 4">
    <name type="scientific">Dacryopinax primogenitus (strain DJM 731)</name>
    <name type="common">Brown rot fungus</name>
    <dbReference type="NCBI Taxonomy" id="1858805"/>
    <lineage>
        <taxon>Eukaryota</taxon>
        <taxon>Fungi</taxon>
        <taxon>Dikarya</taxon>
        <taxon>Basidiomycota</taxon>
        <taxon>Agaricomycotina</taxon>
        <taxon>Dacrymycetes</taxon>
        <taxon>Dacrymycetales</taxon>
        <taxon>Dacrymycetaceae</taxon>
        <taxon>Dacryopinax</taxon>
    </lineage>
</organism>
<accession>M5G9E0</accession>
<dbReference type="EMBL" id="JH795867">
    <property type="protein sequence ID" value="EJU00408.1"/>
    <property type="molecule type" value="Genomic_DNA"/>
</dbReference>
<dbReference type="AlphaFoldDB" id="M5G9E0"/>
<evidence type="ECO:0000313" key="4">
    <source>
        <dbReference type="Proteomes" id="UP000030653"/>
    </source>
</evidence>
<reference evidence="3 4" key="1">
    <citation type="journal article" date="2012" name="Science">
        <title>The Paleozoic origin of enzymatic lignin decomposition reconstructed from 31 fungal genomes.</title>
        <authorList>
            <person name="Floudas D."/>
            <person name="Binder M."/>
            <person name="Riley R."/>
            <person name="Barry K."/>
            <person name="Blanchette R.A."/>
            <person name="Henrissat B."/>
            <person name="Martinez A.T."/>
            <person name="Otillar R."/>
            <person name="Spatafora J.W."/>
            <person name="Yadav J.S."/>
            <person name="Aerts A."/>
            <person name="Benoit I."/>
            <person name="Boyd A."/>
            <person name="Carlson A."/>
            <person name="Copeland A."/>
            <person name="Coutinho P.M."/>
            <person name="de Vries R.P."/>
            <person name="Ferreira P."/>
            <person name="Findley K."/>
            <person name="Foster B."/>
            <person name="Gaskell J."/>
            <person name="Glotzer D."/>
            <person name="Gorecki P."/>
            <person name="Heitman J."/>
            <person name="Hesse C."/>
            <person name="Hori C."/>
            <person name="Igarashi K."/>
            <person name="Jurgens J.A."/>
            <person name="Kallen N."/>
            <person name="Kersten P."/>
            <person name="Kohler A."/>
            <person name="Kuees U."/>
            <person name="Kumar T.K.A."/>
            <person name="Kuo A."/>
            <person name="LaButti K."/>
            <person name="Larrondo L.F."/>
            <person name="Lindquist E."/>
            <person name="Ling A."/>
            <person name="Lombard V."/>
            <person name="Lucas S."/>
            <person name="Lundell T."/>
            <person name="Martin R."/>
            <person name="McLaughlin D.J."/>
            <person name="Morgenstern I."/>
            <person name="Morin E."/>
            <person name="Murat C."/>
            <person name="Nagy L.G."/>
            <person name="Nolan M."/>
            <person name="Ohm R.A."/>
            <person name="Patyshakuliyeva A."/>
            <person name="Rokas A."/>
            <person name="Ruiz-Duenas F.J."/>
            <person name="Sabat G."/>
            <person name="Salamov A."/>
            <person name="Samejima M."/>
            <person name="Schmutz J."/>
            <person name="Slot J.C."/>
            <person name="St John F."/>
            <person name="Stenlid J."/>
            <person name="Sun H."/>
            <person name="Sun S."/>
            <person name="Syed K."/>
            <person name="Tsang A."/>
            <person name="Wiebenga A."/>
            <person name="Young D."/>
            <person name="Pisabarro A."/>
            <person name="Eastwood D.C."/>
            <person name="Martin F."/>
            <person name="Cullen D."/>
            <person name="Grigoriev I.V."/>
            <person name="Hibbett D.S."/>
        </authorList>
    </citation>
    <scope>NUCLEOTIDE SEQUENCE [LARGE SCALE GENOMIC DNA]</scope>
    <source>
        <strain evidence="3 4">DJM-731 SS1</strain>
    </source>
</reference>
<dbReference type="HOGENOM" id="CLU_2170983_0_0_1"/>
<evidence type="ECO:0000313" key="3">
    <source>
        <dbReference type="EMBL" id="EJU00408.1"/>
    </source>
</evidence>
<evidence type="ECO:0000256" key="1">
    <source>
        <dbReference type="SAM" id="MobiDB-lite"/>
    </source>
</evidence>
<feature type="chain" id="PRO_5004067644" evidence="2">
    <location>
        <begin position="24"/>
        <end position="110"/>
    </location>
</feature>
<evidence type="ECO:0000256" key="2">
    <source>
        <dbReference type="SAM" id="SignalP"/>
    </source>
</evidence>
<gene>
    <name evidence="3" type="ORF">DACRYDRAFT_109133</name>
</gene>
<dbReference type="Proteomes" id="UP000030653">
    <property type="component" value="Unassembled WGS sequence"/>
</dbReference>